<dbReference type="Gene3D" id="6.10.340.10">
    <property type="match status" value="1"/>
</dbReference>
<accession>A0A098B2X5</accession>
<dbReference type="PANTHER" id="PTHR32089:SF112">
    <property type="entry name" value="LYSOZYME-LIKE PROTEIN-RELATED"/>
    <property type="match status" value="1"/>
</dbReference>
<proteinExistence type="inferred from homology"/>
<dbReference type="PROSITE" id="PS50111">
    <property type="entry name" value="CHEMOTAXIS_TRANSDUC_2"/>
    <property type="match status" value="1"/>
</dbReference>
<dbReference type="SUPFAM" id="SSF58104">
    <property type="entry name" value="Methyl-accepting chemotaxis protein (MCP) signaling domain"/>
    <property type="match status" value="1"/>
</dbReference>
<dbReference type="Pfam" id="PF12729">
    <property type="entry name" value="4HB_MCP_1"/>
    <property type="match status" value="1"/>
</dbReference>
<sequence length="574" mass="61174">MKAIANLKVSTKLVMSFCLLALITFAVGGLGVFNTLRLQEMDQELYTYQTLPLLELRVIHGSFEENRAYIRDIILEEDPAQIETHLKAIEQNRQIIDQALATFGQSLRTEEETLQFTYLDNVLENFDYHLDQVMELCRHGNKTFAYTVLAQDGPKLSANFSAAIDKLSLIKEQTGHEVAAANKARAESAFWQTIIFVLAAGVLAVVLGVTISRLISTPLSALAKAANEIASGNLVSQIPAKYRTAKDEIGQLGMVFQTMTENIRNLIHQVHESAGMVAASSEELSAGAGHAAEAGSQVAHAVSATADGAQIQVTALSETMATVENMAKVIEQIAANSTSATLIAEKAAQAAVQGSSKIDTVVVKMADIKQSVEHSALVVSELGTRSKEIDQIVSTISGLAAQTNLLALNAAIEAARAGEEGRGFSVVAEEVRKLAEQSQQAAKQIAVLIQSIQLDTQRAMTAMTEGTSEVQAGYAAVNEAGGVFADIAALVRTASDQIMEISAGVEGMSMDSHSMVNSVSKVEEISRQTSDQTQMVSAATQEQSSALTEIASSSGALAQLADQLQQAVSRFKIT</sequence>
<dbReference type="GO" id="GO:0016020">
    <property type="term" value="C:membrane"/>
    <property type="evidence" value="ECO:0007669"/>
    <property type="project" value="InterPro"/>
</dbReference>
<dbReference type="GO" id="GO:0004888">
    <property type="term" value="F:transmembrane signaling receptor activity"/>
    <property type="evidence" value="ECO:0007669"/>
    <property type="project" value="InterPro"/>
</dbReference>
<dbReference type="Pfam" id="PF00672">
    <property type="entry name" value="HAMP"/>
    <property type="match status" value="1"/>
</dbReference>
<dbReference type="InterPro" id="IPR024478">
    <property type="entry name" value="HlyB_4HB_MCP"/>
</dbReference>
<evidence type="ECO:0000259" key="5">
    <source>
        <dbReference type="PROSITE" id="PS50111"/>
    </source>
</evidence>
<gene>
    <name evidence="7" type="ORF">DPCES_2823</name>
</gene>
<comment type="similarity">
    <text evidence="2">Belongs to the methyl-accepting chemotaxis (MCP) protein family.</text>
</comment>
<dbReference type="AlphaFoldDB" id="A0A098B2X5"/>
<dbReference type="RefSeq" id="WP_208925778.1">
    <property type="nucleotide sequence ID" value="NZ_LK996017.1"/>
</dbReference>
<evidence type="ECO:0000256" key="4">
    <source>
        <dbReference type="SAM" id="Phobius"/>
    </source>
</evidence>
<organism evidence="7">
    <name type="scientific">Desulfitobacterium hafniense</name>
    <name type="common">Desulfitobacterium frappieri</name>
    <dbReference type="NCBI Taxonomy" id="49338"/>
    <lineage>
        <taxon>Bacteria</taxon>
        <taxon>Bacillati</taxon>
        <taxon>Bacillota</taxon>
        <taxon>Clostridia</taxon>
        <taxon>Eubacteriales</taxon>
        <taxon>Desulfitobacteriaceae</taxon>
        <taxon>Desulfitobacterium</taxon>
    </lineage>
</organism>
<evidence type="ECO:0000256" key="2">
    <source>
        <dbReference type="ARBA" id="ARBA00029447"/>
    </source>
</evidence>
<dbReference type="EMBL" id="LK996017">
    <property type="protein sequence ID" value="CDX02710.1"/>
    <property type="molecule type" value="Genomic_DNA"/>
</dbReference>
<dbReference type="InterPro" id="IPR004090">
    <property type="entry name" value="Chemotax_Me-accpt_rcpt"/>
</dbReference>
<keyword evidence="1 3" id="KW-0807">Transducer</keyword>
<dbReference type="InterPro" id="IPR004089">
    <property type="entry name" value="MCPsignal_dom"/>
</dbReference>
<evidence type="ECO:0000256" key="1">
    <source>
        <dbReference type="ARBA" id="ARBA00023224"/>
    </source>
</evidence>
<evidence type="ECO:0000259" key="6">
    <source>
        <dbReference type="PROSITE" id="PS50885"/>
    </source>
</evidence>
<evidence type="ECO:0000256" key="3">
    <source>
        <dbReference type="PROSITE-ProRule" id="PRU00284"/>
    </source>
</evidence>
<keyword evidence="4" id="KW-1133">Transmembrane helix</keyword>
<dbReference type="PATRIC" id="fig|49338.4.peg.3030"/>
<feature type="domain" description="HAMP" evidence="6">
    <location>
        <begin position="213"/>
        <end position="268"/>
    </location>
</feature>
<feature type="domain" description="Methyl-accepting transducer" evidence="5">
    <location>
        <begin position="287"/>
        <end position="523"/>
    </location>
</feature>
<feature type="transmembrane region" description="Helical" evidence="4">
    <location>
        <begin position="13"/>
        <end position="33"/>
    </location>
</feature>
<protein>
    <submittedName>
        <fullName evidence="7">Methyl-accepting chemotaxis sensory transducer</fullName>
    </submittedName>
</protein>
<dbReference type="CDD" id="cd11386">
    <property type="entry name" value="MCP_signal"/>
    <property type="match status" value="1"/>
</dbReference>
<feature type="transmembrane region" description="Helical" evidence="4">
    <location>
        <begin position="189"/>
        <end position="211"/>
    </location>
</feature>
<dbReference type="Gene3D" id="1.10.287.950">
    <property type="entry name" value="Methyl-accepting chemotaxis protein"/>
    <property type="match status" value="1"/>
</dbReference>
<dbReference type="PANTHER" id="PTHR32089">
    <property type="entry name" value="METHYL-ACCEPTING CHEMOTAXIS PROTEIN MCPB"/>
    <property type="match status" value="1"/>
</dbReference>
<dbReference type="PROSITE" id="PS50885">
    <property type="entry name" value="HAMP"/>
    <property type="match status" value="1"/>
</dbReference>
<dbReference type="GO" id="GO:0006935">
    <property type="term" value="P:chemotaxis"/>
    <property type="evidence" value="ECO:0007669"/>
    <property type="project" value="InterPro"/>
</dbReference>
<evidence type="ECO:0000313" key="7">
    <source>
        <dbReference type="EMBL" id="CDX02710.1"/>
    </source>
</evidence>
<dbReference type="SMART" id="SM00304">
    <property type="entry name" value="HAMP"/>
    <property type="match status" value="1"/>
</dbReference>
<dbReference type="PRINTS" id="PR00260">
    <property type="entry name" value="CHEMTRNSDUCR"/>
</dbReference>
<name>A0A098B2X5_DESHA</name>
<reference evidence="7" key="1">
    <citation type="submission" date="2014-07" db="EMBL/GenBank/DDBJ databases">
        <authorList>
            <person name="Hornung V.Bastian."/>
        </authorList>
    </citation>
    <scope>NUCLEOTIDE SEQUENCE</scope>
    <source>
        <strain evidence="7">PCE-S</strain>
    </source>
</reference>
<dbReference type="SMART" id="SM00283">
    <property type="entry name" value="MA"/>
    <property type="match status" value="1"/>
</dbReference>
<keyword evidence="4" id="KW-0812">Transmembrane</keyword>
<dbReference type="Pfam" id="PF00015">
    <property type="entry name" value="MCPsignal"/>
    <property type="match status" value="1"/>
</dbReference>
<dbReference type="InterPro" id="IPR003660">
    <property type="entry name" value="HAMP_dom"/>
</dbReference>
<keyword evidence="4" id="KW-0472">Membrane</keyword>
<dbReference type="CDD" id="cd06225">
    <property type="entry name" value="HAMP"/>
    <property type="match status" value="1"/>
</dbReference>
<dbReference type="GO" id="GO:0007165">
    <property type="term" value="P:signal transduction"/>
    <property type="evidence" value="ECO:0007669"/>
    <property type="project" value="UniProtKB-KW"/>
</dbReference>